<accession>A0A0C2WDU4</accession>
<dbReference type="OrthoDB" id="163438at2759"/>
<gene>
    <name evidence="2" type="ORF">M378DRAFT_174052</name>
</gene>
<name>A0A0C2WDU4_AMAMK</name>
<reference evidence="2 3" key="1">
    <citation type="submission" date="2014-04" db="EMBL/GenBank/DDBJ databases">
        <title>Evolutionary Origins and Diversification of the Mycorrhizal Mutualists.</title>
        <authorList>
            <consortium name="DOE Joint Genome Institute"/>
            <consortium name="Mycorrhizal Genomics Consortium"/>
            <person name="Kohler A."/>
            <person name="Kuo A."/>
            <person name="Nagy L.G."/>
            <person name="Floudas D."/>
            <person name="Copeland A."/>
            <person name="Barry K.W."/>
            <person name="Cichocki N."/>
            <person name="Veneault-Fourrey C."/>
            <person name="LaButti K."/>
            <person name="Lindquist E.A."/>
            <person name="Lipzen A."/>
            <person name="Lundell T."/>
            <person name="Morin E."/>
            <person name="Murat C."/>
            <person name="Riley R."/>
            <person name="Ohm R."/>
            <person name="Sun H."/>
            <person name="Tunlid A."/>
            <person name="Henrissat B."/>
            <person name="Grigoriev I.V."/>
            <person name="Hibbett D.S."/>
            <person name="Martin F."/>
        </authorList>
    </citation>
    <scope>NUCLEOTIDE SEQUENCE [LARGE SCALE GENOMIC DNA]</scope>
    <source>
        <strain evidence="2 3">Koide BX008</strain>
    </source>
</reference>
<dbReference type="PROSITE" id="PS50004">
    <property type="entry name" value="C2"/>
    <property type="match status" value="1"/>
</dbReference>
<evidence type="ECO:0000313" key="3">
    <source>
        <dbReference type="Proteomes" id="UP000054549"/>
    </source>
</evidence>
<dbReference type="SUPFAM" id="SSF49562">
    <property type="entry name" value="C2 domain (Calcium/lipid-binding domain, CaLB)"/>
    <property type="match status" value="1"/>
</dbReference>
<dbReference type="CDD" id="cd00030">
    <property type="entry name" value="C2"/>
    <property type="match status" value="1"/>
</dbReference>
<dbReference type="Gene3D" id="2.60.40.150">
    <property type="entry name" value="C2 domain"/>
    <property type="match status" value="1"/>
</dbReference>
<proteinExistence type="predicted"/>
<dbReference type="EMBL" id="KN818634">
    <property type="protein sequence ID" value="KIL54776.1"/>
    <property type="molecule type" value="Genomic_DNA"/>
</dbReference>
<organism evidence="2 3">
    <name type="scientific">Amanita muscaria (strain Koide BX008)</name>
    <dbReference type="NCBI Taxonomy" id="946122"/>
    <lineage>
        <taxon>Eukaryota</taxon>
        <taxon>Fungi</taxon>
        <taxon>Dikarya</taxon>
        <taxon>Basidiomycota</taxon>
        <taxon>Agaricomycotina</taxon>
        <taxon>Agaricomycetes</taxon>
        <taxon>Agaricomycetidae</taxon>
        <taxon>Agaricales</taxon>
        <taxon>Pluteineae</taxon>
        <taxon>Amanitaceae</taxon>
        <taxon>Amanita</taxon>
    </lineage>
</organism>
<dbReference type="InterPro" id="IPR035892">
    <property type="entry name" value="C2_domain_sf"/>
</dbReference>
<dbReference type="HOGENOM" id="CLU_906050_0_0_1"/>
<dbReference type="InterPro" id="IPR000008">
    <property type="entry name" value="C2_dom"/>
</dbReference>
<sequence>MASADEISIEVITIQASHIPHPIASRGYAFVEIIAGNDSRRTERIKLKKNASTRWDAHFVLPPMNGASNITFSVFHDSLFHDKCLGRVEISVRALLERQRHRADEDVILSLANKKGKLGTGRLAIRILEQPRMSATTSTTRVEDQSIQVAEQSTTSAISRAVEQAQTSEQQLSPPRLAKMADAVTSLANTASNQTDLVISFNCLLDKVAILVKIGDGVAKIHPYVNFAWQVLSAGVKVSRIRRLTSVILSLETTYLIDSESSASSRPEIFRSCQDNGKFILICGSDRRIGGEPCSSRYCRTNLKAND</sequence>
<dbReference type="AlphaFoldDB" id="A0A0C2WDU4"/>
<evidence type="ECO:0000259" key="1">
    <source>
        <dbReference type="PROSITE" id="PS50004"/>
    </source>
</evidence>
<dbReference type="InParanoid" id="A0A0C2WDU4"/>
<keyword evidence="3" id="KW-1185">Reference proteome</keyword>
<feature type="domain" description="C2" evidence="1">
    <location>
        <begin position="1"/>
        <end position="105"/>
    </location>
</feature>
<dbReference type="Proteomes" id="UP000054549">
    <property type="component" value="Unassembled WGS sequence"/>
</dbReference>
<evidence type="ECO:0000313" key="2">
    <source>
        <dbReference type="EMBL" id="KIL54776.1"/>
    </source>
</evidence>
<dbReference type="Pfam" id="PF00168">
    <property type="entry name" value="C2"/>
    <property type="match status" value="1"/>
</dbReference>
<protein>
    <recommendedName>
        <fullName evidence="1">C2 domain-containing protein</fullName>
    </recommendedName>
</protein>